<dbReference type="GO" id="GO:0005737">
    <property type="term" value="C:cytoplasm"/>
    <property type="evidence" value="ECO:0007669"/>
    <property type="project" value="TreeGrafter"/>
</dbReference>
<dbReference type="RefSeq" id="WP_194709134.1">
    <property type="nucleotide sequence ID" value="NZ_JADKPN010000020.1"/>
</dbReference>
<dbReference type="InterPro" id="IPR051912">
    <property type="entry name" value="Alkylbase_DNA_Glycosylase/TA"/>
</dbReference>
<keyword evidence="2" id="KW-0234">DNA repair</keyword>
<dbReference type="GO" id="GO:0008725">
    <property type="term" value="F:DNA-3-methyladenine glycosylase activity"/>
    <property type="evidence" value="ECO:0007669"/>
    <property type="project" value="TreeGrafter"/>
</dbReference>
<comment type="caution">
    <text evidence="4">The sequence shown here is derived from an EMBL/GenBank/DDBJ whole genome shotgun (WGS) entry which is preliminary data.</text>
</comment>
<proteinExistence type="predicted"/>
<dbReference type="AlphaFoldDB" id="A0A930VL93"/>
<feature type="region of interest" description="Disordered" evidence="3">
    <location>
        <begin position="292"/>
        <end position="324"/>
    </location>
</feature>
<feature type="compositionally biased region" description="Basic and acidic residues" evidence="3">
    <location>
        <begin position="34"/>
        <end position="44"/>
    </location>
</feature>
<feature type="region of interest" description="Disordered" evidence="3">
    <location>
        <begin position="20"/>
        <end position="47"/>
    </location>
</feature>
<dbReference type="SUPFAM" id="SSF48150">
    <property type="entry name" value="DNA-glycosylase"/>
    <property type="match status" value="1"/>
</dbReference>
<gene>
    <name evidence="4" type="ORF">ISU07_22700</name>
</gene>
<dbReference type="GO" id="GO:0043916">
    <property type="term" value="F:DNA-7-methylguanine glycosylase activity"/>
    <property type="evidence" value="ECO:0007669"/>
    <property type="project" value="TreeGrafter"/>
</dbReference>
<dbReference type="Proteomes" id="UP000640489">
    <property type="component" value="Unassembled WGS sequence"/>
</dbReference>
<dbReference type="PANTHER" id="PTHR43003:SF6">
    <property type="entry name" value="DNA GLYCOSYLASE"/>
    <property type="match status" value="1"/>
</dbReference>
<evidence type="ECO:0000256" key="1">
    <source>
        <dbReference type="ARBA" id="ARBA00022763"/>
    </source>
</evidence>
<sequence>MAEQGHERVWRPAWPCPVGGIIRQQRRGGGDPTMRTEGHGDAARHWRASRTPEGPATLVVQSRPRLGEVHAEAWGPGAAWALDHVPSLLGADDDPSGFVPRHPVLAEVLRHHPHWRLGRTDRVFEALAPSIVEQKVTGKEAFAGFRSLVHFFGERAPGPGLERKLWVQPSADRIRTIPSWDWLRMGIGPDRSRTLVTAARVGESLDRLTPADADAKLRTLPGVGVWTSAEVRQRAFGDPDAVSFGDYHVAKDIGWALLGRRIDDAELAELLEEWRPHRGRVQAYVAMAGLGAPRRGPRMSLPTHVPSRSAGRGGPSGPLREPVT</sequence>
<reference evidence="4" key="1">
    <citation type="submission" date="2020-11" db="EMBL/GenBank/DDBJ databases">
        <title>Nocardioides sp. nov., isolated from Soil of Cynanchum wilfordii Hemsley rhizosphere.</title>
        <authorList>
            <person name="Lee J.-S."/>
            <person name="Suh M.K."/>
            <person name="Kim J.-S."/>
        </authorList>
    </citation>
    <scope>NUCLEOTIDE SEQUENCE</scope>
    <source>
        <strain evidence="4">KCTC 19275</strain>
    </source>
</reference>
<dbReference type="EMBL" id="JADKPN010000020">
    <property type="protein sequence ID" value="MBF4765955.1"/>
    <property type="molecule type" value="Genomic_DNA"/>
</dbReference>
<dbReference type="GO" id="GO:0006285">
    <property type="term" value="P:base-excision repair, AP site formation"/>
    <property type="evidence" value="ECO:0007669"/>
    <property type="project" value="TreeGrafter"/>
</dbReference>
<evidence type="ECO:0000313" key="4">
    <source>
        <dbReference type="EMBL" id="MBF4765955.1"/>
    </source>
</evidence>
<keyword evidence="1" id="KW-0227">DNA damage</keyword>
<accession>A0A930VL93</accession>
<keyword evidence="5" id="KW-1185">Reference proteome</keyword>
<dbReference type="InterPro" id="IPR011257">
    <property type="entry name" value="DNA_glycosylase"/>
</dbReference>
<dbReference type="GO" id="GO:0032131">
    <property type="term" value="F:alkylated DNA binding"/>
    <property type="evidence" value="ECO:0007669"/>
    <property type="project" value="TreeGrafter"/>
</dbReference>
<evidence type="ECO:0000256" key="2">
    <source>
        <dbReference type="ARBA" id="ARBA00023204"/>
    </source>
</evidence>
<evidence type="ECO:0000256" key="3">
    <source>
        <dbReference type="SAM" id="MobiDB-lite"/>
    </source>
</evidence>
<dbReference type="GO" id="GO:0032993">
    <property type="term" value="C:protein-DNA complex"/>
    <property type="evidence" value="ECO:0007669"/>
    <property type="project" value="TreeGrafter"/>
</dbReference>
<dbReference type="Gene3D" id="1.10.340.30">
    <property type="entry name" value="Hypothetical protein, domain 2"/>
    <property type="match status" value="1"/>
</dbReference>
<name>A0A930VL93_9ACTN</name>
<protein>
    <submittedName>
        <fullName evidence="4">DNA-3-methyladenine glycosylase 2 family protein</fullName>
    </submittedName>
</protein>
<evidence type="ECO:0000313" key="5">
    <source>
        <dbReference type="Proteomes" id="UP000640489"/>
    </source>
</evidence>
<dbReference type="PANTHER" id="PTHR43003">
    <property type="entry name" value="DNA-3-METHYLADENINE GLYCOSYLASE"/>
    <property type="match status" value="1"/>
</dbReference>
<dbReference type="GO" id="GO:0006307">
    <property type="term" value="P:DNA alkylation repair"/>
    <property type="evidence" value="ECO:0007669"/>
    <property type="project" value="TreeGrafter"/>
</dbReference>
<organism evidence="4 5">
    <name type="scientific">Nocardioides islandensis</name>
    <dbReference type="NCBI Taxonomy" id="433663"/>
    <lineage>
        <taxon>Bacteria</taxon>
        <taxon>Bacillati</taxon>
        <taxon>Actinomycetota</taxon>
        <taxon>Actinomycetes</taxon>
        <taxon>Propionibacteriales</taxon>
        <taxon>Nocardioidaceae</taxon>
        <taxon>Nocardioides</taxon>
    </lineage>
</organism>